<dbReference type="NCBIfam" id="NF005559">
    <property type="entry name" value="PRK07231.1"/>
    <property type="match status" value="1"/>
</dbReference>
<organism evidence="4 5">
    <name type="scientific">Thalassobaculum fulvum</name>
    <dbReference type="NCBI Taxonomy" id="1633335"/>
    <lineage>
        <taxon>Bacteria</taxon>
        <taxon>Pseudomonadati</taxon>
        <taxon>Pseudomonadota</taxon>
        <taxon>Alphaproteobacteria</taxon>
        <taxon>Rhodospirillales</taxon>
        <taxon>Thalassobaculaceae</taxon>
        <taxon>Thalassobaculum</taxon>
    </lineage>
</organism>
<dbReference type="FunFam" id="3.40.50.720:FF:000084">
    <property type="entry name" value="Short-chain dehydrogenase reductase"/>
    <property type="match status" value="1"/>
</dbReference>
<dbReference type="PANTHER" id="PTHR24321">
    <property type="entry name" value="DEHYDROGENASES, SHORT CHAIN"/>
    <property type="match status" value="1"/>
</dbReference>
<dbReference type="PANTHER" id="PTHR24321:SF14">
    <property type="entry name" value="SHORT-CHAIN TYPE DEHYDROGENASE_REDUCTASE BLR2146-RELATED"/>
    <property type="match status" value="1"/>
</dbReference>
<evidence type="ECO:0000313" key="5">
    <source>
        <dbReference type="Proteomes" id="UP000630353"/>
    </source>
</evidence>
<dbReference type="RefSeq" id="WP_189988338.1">
    <property type="nucleotide sequence ID" value="NZ_BMZS01000003.1"/>
</dbReference>
<dbReference type="AlphaFoldDB" id="A0A918XQ63"/>
<evidence type="ECO:0000256" key="3">
    <source>
        <dbReference type="SAM" id="MobiDB-lite"/>
    </source>
</evidence>
<evidence type="ECO:0000256" key="2">
    <source>
        <dbReference type="ARBA" id="ARBA00023002"/>
    </source>
</evidence>
<evidence type="ECO:0000256" key="1">
    <source>
        <dbReference type="ARBA" id="ARBA00006484"/>
    </source>
</evidence>
<dbReference type="Proteomes" id="UP000630353">
    <property type="component" value="Unassembled WGS sequence"/>
</dbReference>
<dbReference type="SUPFAM" id="SSF51735">
    <property type="entry name" value="NAD(P)-binding Rossmann-fold domains"/>
    <property type="match status" value="1"/>
</dbReference>
<dbReference type="InterPro" id="IPR020904">
    <property type="entry name" value="Sc_DH/Rdtase_CS"/>
</dbReference>
<feature type="compositionally biased region" description="Basic and acidic residues" evidence="3">
    <location>
        <begin position="204"/>
        <end position="215"/>
    </location>
</feature>
<dbReference type="PROSITE" id="PS00061">
    <property type="entry name" value="ADH_SHORT"/>
    <property type="match status" value="1"/>
</dbReference>
<feature type="region of interest" description="Disordered" evidence="3">
    <location>
        <begin position="195"/>
        <end position="218"/>
    </location>
</feature>
<keyword evidence="5" id="KW-1185">Reference proteome</keyword>
<accession>A0A918XQ63</accession>
<reference evidence="4" key="1">
    <citation type="journal article" date="2014" name="Int. J. Syst. Evol. Microbiol.">
        <title>Complete genome sequence of Corynebacterium casei LMG S-19264T (=DSM 44701T), isolated from a smear-ripened cheese.</title>
        <authorList>
            <consortium name="US DOE Joint Genome Institute (JGI-PGF)"/>
            <person name="Walter F."/>
            <person name="Albersmeier A."/>
            <person name="Kalinowski J."/>
            <person name="Ruckert C."/>
        </authorList>
    </citation>
    <scope>NUCLEOTIDE SEQUENCE</scope>
    <source>
        <strain evidence="4">KCTC 42651</strain>
    </source>
</reference>
<dbReference type="GO" id="GO:0016491">
    <property type="term" value="F:oxidoreductase activity"/>
    <property type="evidence" value="ECO:0007669"/>
    <property type="project" value="UniProtKB-KW"/>
</dbReference>
<proteinExistence type="inferred from homology"/>
<dbReference type="PRINTS" id="PR00081">
    <property type="entry name" value="GDHRDH"/>
</dbReference>
<keyword evidence="2" id="KW-0560">Oxidoreductase</keyword>
<dbReference type="Pfam" id="PF13561">
    <property type="entry name" value="adh_short_C2"/>
    <property type="match status" value="1"/>
</dbReference>
<gene>
    <name evidence="4" type="ORF">GCM10017083_15120</name>
</gene>
<dbReference type="InterPro" id="IPR036291">
    <property type="entry name" value="NAD(P)-bd_dom_sf"/>
</dbReference>
<protein>
    <submittedName>
        <fullName evidence="4">Short-chain dehydrogenase</fullName>
    </submittedName>
</protein>
<evidence type="ECO:0000313" key="4">
    <source>
        <dbReference type="EMBL" id="GHD46225.1"/>
    </source>
</evidence>
<sequence length="258" mass="26106">MADAGANRLADKAAIVTGAARGIGKAIVEAFAAEGAAVWCADLHGGEAEAVAAAIRAGGGKAEGGYCDVRSTDSVLDAVDAAVEAFGGLDILVANAATLTPAATVEDLDEADWAQALAVNLTGAFHLCKHGIPHLKRAGGGSVILTASQMARVGNPGSAAYCTTKGGLVQLAKVMALDHAADGIRVNTLSPGGTATDRLFSRHGSPERAEEEWGKPMHPLGRLGRPEEMAKGAVFLASPESSFMTGADLLMDGGYSAR</sequence>
<comment type="caution">
    <text evidence="4">The sequence shown here is derived from an EMBL/GenBank/DDBJ whole genome shotgun (WGS) entry which is preliminary data.</text>
</comment>
<dbReference type="Gene3D" id="3.40.50.720">
    <property type="entry name" value="NAD(P)-binding Rossmann-like Domain"/>
    <property type="match status" value="1"/>
</dbReference>
<name>A0A918XQ63_9PROT</name>
<dbReference type="EMBL" id="BMZS01000003">
    <property type="protein sequence ID" value="GHD46225.1"/>
    <property type="molecule type" value="Genomic_DNA"/>
</dbReference>
<dbReference type="InterPro" id="IPR002347">
    <property type="entry name" value="SDR_fam"/>
</dbReference>
<dbReference type="CDD" id="cd05233">
    <property type="entry name" value="SDR_c"/>
    <property type="match status" value="1"/>
</dbReference>
<reference evidence="4" key="2">
    <citation type="submission" date="2020-09" db="EMBL/GenBank/DDBJ databases">
        <authorList>
            <person name="Sun Q."/>
            <person name="Kim S."/>
        </authorList>
    </citation>
    <scope>NUCLEOTIDE SEQUENCE</scope>
    <source>
        <strain evidence="4">KCTC 42651</strain>
    </source>
</reference>
<comment type="similarity">
    <text evidence="1">Belongs to the short-chain dehydrogenases/reductases (SDR) family.</text>
</comment>